<protein>
    <submittedName>
        <fullName evidence="1">Uncharacterized protein</fullName>
    </submittedName>
</protein>
<keyword evidence="2" id="KW-1185">Reference proteome</keyword>
<gene>
    <name evidence="1" type="ORF">CKO13_01395</name>
</gene>
<evidence type="ECO:0000313" key="2">
    <source>
        <dbReference type="Proteomes" id="UP000738126"/>
    </source>
</evidence>
<dbReference type="RefSeq" id="WP_200256108.1">
    <property type="nucleotide sequence ID" value="NZ_NRSH01000007.1"/>
</dbReference>
<reference evidence="1 2" key="1">
    <citation type="journal article" date="2020" name="Microorganisms">
        <title>Osmotic Adaptation and Compatible Solute Biosynthesis of Phototrophic Bacteria as Revealed from Genome Analyses.</title>
        <authorList>
            <person name="Imhoff J.F."/>
            <person name="Rahn T."/>
            <person name="Kunzel S."/>
            <person name="Keller A."/>
            <person name="Neulinger S.C."/>
        </authorList>
    </citation>
    <scope>NUCLEOTIDE SEQUENCE [LARGE SCALE GENOMIC DNA]</scope>
    <source>
        <strain evidence="1 2">DSM 15116</strain>
    </source>
</reference>
<organism evidence="1 2">
    <name type="scientific">Halorhodospira neutriphila</name>
    <dbReference type="NCBI Taxonomy" id="168379"/>
    <lineage>
        <taxon>Bacteria</taxon>
        <taxon>Pseudomonadati</taxon>
        <taxon>Pseudomonadota</taxon>
        <taxon>Gammaproteobacteria</taxon>
        <taxon>Chromatiales</taxon>
        <taxon>Ectothiorhodospiraceae</taxon>
        <taxon>Halorhodospira</taxon>
    </lineage>
</organism>
<sequence>MTGETTPAIPFTPRALPEGERVQWREVEGALDRAIRVLEHEDPRLATTAAELVHAREQLRELYRRRYEAQS</sequence>
<accession>A0ABS1E4K7</accession>
<proteinExistence type="predicted"/>
<dbReference type="Proteomes" id="UP000738126">
    <property type="component" value="Unassembled WGS sequence"/>
</dbReference>
<name>A0ABS1E4K7_9GAMM</name>
<dbReference type="EMBL" id="NRSH01000007">
    <property type="protein sequence ID" value="MBK1725695.1"/>
    <property type="molecule type" value="Genomic_DNA"/>
</dbReference>
<evidence type="ECO:0000313" key="1">
    <source>
        <dbReference type="EMBL" id="MBK1725695.1"/>
    </source>
</evidence>
<comment type="caution">
    <text evidence="1">The sequence shown here is derived from an EMBL/GenBank/DDBJ whole genome shotgun (WGS) entry which is preliminary data.</text>
</comment>